<evidence type="ECO:0000313" key="2">
    <source>
        <dbReference type="EMBL" id="KAJ6839984.1"/>
    </source>
</evidence>
<comment type="caution">
    <text evidence="2">The sequence shown here is derived from an EMBL/GenBank/DDBJ whole genome shotgun (WGS) entry which is preliminary data.</text>
</comment>
<protein>
    <submittedName>
        <fullName evidence="2">Uncharacterized protein</fullName>
    </submittedName>
</protein>
<dbReference type="AlphaFoldDB" id="A0AAX6HHI3"/>
<keyword evidence="1" id="KW-0812">Transmembrane</keyword>
<proteinExistence type="predicted"/>
<feature type="transmembrane region" description="Helical" evidence="1">
    <location>
        <begin position="21"/>
        <end position="46"/>
    </location>
</feature>
<dbReference type="EMBL" id="JANAVB010009597">
    <property type="protein sequence ID" value="KAJ6839984.1"/>
    <property type="molecule type" value="Genomic_DNA"/>
</dbReference>
<name>A0AAX6HHI3_IRIPA</name>
<dbReference type="Proteomes" id="UP001140949">
    <property type="component" value="Unassembled WGS sequence"/>
</dbReference>
<keyword evidence="3" id="KW-1185">Reference proteome</keyword>
<organism evidence="2 3">
    <name type="scientific">Iris pallida</name>
    <name type="common">Sweet iris</name>
    <dbReference type="NCBI Taxonomy" id="29817"/>
    <lineage>
        <taxon>Eukaryota</taxon>
        <taxon>Viridiplantae</taxon>
        <taxon>Streptophyta</taxon>
        <taxon>Embryophyta</taxon>
        <taxon>Tracheophyta</taxon>
        <taxon>Spermatophyta</taxon>
        <taxon>Magnoliopsida</taxon>
        <taxon>Liliopsida</taxon>
        <taxon>Asparagales</taxon>
        <taxon>Iridaceae</taxon>
        <taxon>Iridoideae</taxon>
        <taxon>Irideae</taxon>
        <taxon>Iris</taxon>
    </lineage>
</organism>
<evidence type="ECO:0000313" key="3">
    <source>
        <dbReference type="Proteomes" id="UP001140949"/>
    </source>
</evidence>
<accession>A0AAX6HHI3</accession>
<reference evidence="2" key="2">
    <citation type="submission" date="2023-04" db="EMBL/GenBank/DDBJ databases">
        <authorList>
            <person name="Bruccoleri R.E."/>
            <person name="Oakeley E.J."/>
            <person name="Faust A.-M."/>
            <person name="Dessus-Babus S."/>
            <person name="Altorfer M."/>
            <person name="Burckhardt D."/>
            <person name="Oertli M."/>
            <person name="Naumann U."/>
            <person name="Petersen F."/>
            <person name="Wong J."/>
        </authorList>
    </citation>
    <scope>NUCLEOTIDE SEQUENCE</scope>
    <source>
        <strain evidence="2">GSM-AAB239-AS_SAM_17_03QT</strain>
        <tissue evidence="2">Leaf</tissue>
    </source>
</reference>
<evidence type="ECO:0000256" key="1">
    <source>
        <dbReference type="SAM" id="Phobius"/>
    </source>
</evidence>
<keyword evidence="1" id="KW-1133">Transmembrane helix</keyword>
<gene>
    <name evidence="2" type="ORF">M6B38_312060</name>
</gene>
<sequence>MIIRLYFKYFEHVFSTLFQSFKIFFINCFVVCLSLFRLGVTLAIFINIV</sequence>
<keyword evidence="1" id="KW-0472">Membrane</keyword>
<reference evidence="2" key="1">
    <citation type="journal article" date="2023" name="GigaByte">
        <title>Genome assembly of the bearded iris, Iris pallida Lam.</title>
        <authorList>
            <person name="Bruccoleri R.E."/>
            <person name="Oakeley E.J."/>
            <person name="Faust A.M.E."/>
            <person name="Altorfer M."/>
            <person name="Dessus-Babus S."/>
            <person name="Burckhardt D."/>
            <person name="Oertli M."/>
            <person name="Naumann U."/>
            <person name="Petersen F."/>
            <person name="Wong J."/>
        </authorList>
    </citation>
    <scope>NUCLEOTIDE SEQUENCE</scope>
    <source>
        <strain evidence="2">GSM-AAB239-AS_SAM_17_03QT</strain>
    </source>
</reference>